<keyword evidence="1" id="KW-0560">Oxidoreductase</keyword>
<organism evidence="1 2">
    <name type="scientific">Klebsiella pneumoniae</name>
    <dbReference type="NCBI Taxonomy" id="573"/>
    <lineage>
        <taxon>Bacteria</taxon>
        <taxon>Pseudomonadati</taxon>
        <taxon>Pseudomonadota</taxon>
        <taxon>Gammaproteobacteria</taxon>
        <taxon>Enterobacterales</taxon>
        <taxon>Enterobacteriaceae</taxon>
        <taxon>Klebsiella/Raoultella group</taxon>
        <taxon>Klebsiella</taxon>
        <taxon>Klebsiella pneumoniae complex</taxon>
    </lineage>
</organism>
<dbReference type="Proteomes" id="UP001244490">
    <property type="component" value="Unassembled WGS sequence"/>
</dbReference>
<comment type="caution">
    <text evidence="1">The sequence shown here is derived from an EMBL/GenBank/DDBJ whole genome shotgun (WGS) entry which is preliminary data.</text>
</comment>
<sequence length="79" mass="9174">AFHFDHVYMNRGTDNLYTVWTPLGDITLEEGPILLMEDSHRWLDLIEQYRGFDVDKDTSRPGHVTLDAVSLAKERDARL</sequence>
<feature type="non-terminal residue" evidence="1">
    <location>
        <position position="79"/>
    </location>
</feature>
<name>A0AAW8AR34_KLEPN</name>
<dbReference type="InterPro" id="IPR008775">
    <property type="entry name" value="Phytyl_CoA_dOase-like"/>
</dbReference>
<proteinExistence type="predicted"/>
<dbReference type="PANTHER" id="PTHR40128:SF1">
    <property type="entry name" value="PHYTANOYL-COA HYDROXYLASE"/>
    <property type="match status" value="1"/>
</dbReference>
<dbReference type="RefSeq" id="WP_305202877.1">
    <property type="nucleotide sequence ID" value="NZ_JAUUIA010001426.1"/>
</dbReference>
<evidence type="ECO:0000313" key="1">
    <source>
        <dbReference type="EMBL" id="MDP0971927.1"/>
    </source>
</evidence>
<protein>
    <submittedName>
        <fullName evidence="1">Phytanoyl-CoA dioxygenase family protein</fullName>
    </submittedName>
</protein>
<dbReference type="SUPFAM" id="SSF51197">
    <property type="entry name" value="Clavaminate synthase-like"/>
    <property type="match status" value="1"/>
</dbReference>
<dbReference type="AlphaFoldDB" id="A0AAW8AR34"/>
<dbReference type="GO" id="GO:0016706">
    <property type="term" value="F:2-oxoglutarate-dependent dioxygenase activity"/>
    <property type="evidence" value="ECO:0007669"/>
    <property type="project" value="UniProtKB-ARBA"/>
</dbReference>
<dbReference type="EMBL" id="JAUUIA010001426">
    <property type="protein sequence ID" value="MDP0971927.1"/>
    <property type="molecule type" value="Genomic_DNA"/>
</dbReference>
<keyword evidence="1" id="KW-0223">Dioxygenase</keyword>
<feature type="non-terminal residue" evidence="1">
    <location>
        <position position="1"/>
    </location>
</feature>
<reference evidence="1" key="1">
    <citation type="submission" date="2023-07" db="EMBL/GenBank/DDBJ databases">
        <authorList>
            <person name="Peng Z."/>
        </authorList>
    </citation>
    <scope>NUCLEOTIDE SEQUENCE</scope>
    <source>
        <strain evidence="1">KP219</strain>
    </source>
</reference>
<dbReference type="PANTHER" id="PTHR40128">
    <property type="entry name" value="EXPRESSED PROTEIN"/>
    <property type="match status" value="1"/>
</dbReference>
<accession>A0AAW8AR34</accession>
<gene>
    <name evidence="1" type="ORF">Q6294_33880</name>
</gene>
<dbReference type="Gene3D" id="2.60.120.620">
    <property type="entry name" value="q2cbj1_9rhob like domain"/>
    <property type="match status" value="1"/>
</dbReference>
<evidence type="ECO:0000313" key="2">
    <source>
        <dbReference type="Proteomes" id="UP001244490"/>
    </source>
</evidence>
<dbReference type="Pfam" id="PF05721">
    <property type="entry name" value="PhyH"/>
    <property type="match status" value="1"/>
</dbReference>